<comment type="caution">
    <text evidence="1">The sequence shown here is derived from an EMBL/GenBank/DDBJ whole genome shotgun (WGS) entry which is preliminary data.</text>
</comment>
<dbReference type="AlphaFoldDB" id="A0A371H481"/>
<gene>
    <name evidence="1" type="ORF">CR513_19573</name>
</gene>
<accession>A0A371H481</accession>
<keyword evidence="2" id="KW-1185">Reference proteome</keyword>
<proteinExistence type="predicted"/>
<evidence type="ECO:0000313" key="1">
    <source>
        <dbReference type="EMBL" id="RDX97638.1"/>
    </source>
</evidence>
<protein>
    <submittedName>
        <fullName evidence="1">Uncharacterized protein</fullName>
    </submittedName>
</protein>
<sequence length="76" mass="8510">MLIPCLQLMDLGLLHGTKKFLSSNFKMKDMGEASRKNAKQSIVVASTMEANMLRLQFMIIGYKNLCLELSTILPSC</sequence>
<evidence type="ECO:0000313" key="2">
    <source>
        <dbReference type="Proteomes" id="UP000257109"/>
    </source>
</evidence>
<organism evidence="1 2">
    <name type="scientific">Mucuna pruriens</name>
    <name type="common">Velvet bean</name>
    <name type="synonym">Dolichos pruriens</name>
    <dbReference type="NCBI Taxonomy" id="157652"/>
    <lineage>
        <taxon>Eukaryota</taxon>
        <taxon>Viridiplantae</taxon>
        <taxon>Streptophyta</taxon>
        <taxon>Embryophyta</taxon>
        <taxon>Tracheophyta</taxon>
        <taxon>Spermatophyta</taxon>
        <taxon>Magnoliopsida</taxon>
        <taxon>eudicotyledons</taxon>
        <taxon>Gunneridae</taxon>
        <taxon>Pentapetalae</taxon>
        <taxon>rosids</taxon>
        <taxon>fabids</taxon>
        <taxon>Fabales</taxon>
        <taxon>Fabaceae</taxon>
        <taxon>Papilionoideae</taxon>
        <taxon>50 kb inversion clade</taxon>
        <taxon>NPAAA clade</taxon>
        <taxon>indigoferoid/millettioid clade</taxon>
        <taxon>Phaseoleae</taxon>
        <taxon>Mucuna</taxon>
    </lineage>
</organism>
<reference evidence="1" key="1">
    <citation type="submission" date="2018-05" db="EMBL/GenBank/DDBJ databases">
        <title>Draft genome of Mucuna pruriens seed.</title>
        <authorList>
            <person name="Nnadi N.E."/>
            <person name="Vos R."/>
            <person name="Hasami M.H."/>
            <person name="Devisetty U.K."/>
            <person name="Aguiy J.C."/>
        </authorList>
    </citation>
    <scope>NUCLEOTIDE SEQUENCE [LARGE SCALE GENOMIC DNA]</scope>
    <source>
        <strain evidence="1">JCA_2017</strain>
    </source>
</reference>
<feature type="non-terminal residue" evidence="1">
    <location>
        <position position="1"/>
    </location>
</feature>
<name>A0A371H481_MUCPR</name>
<dbReference type="Proteomes" id="UP000257109">
    <property type="component" value="Unassembled WGS sequence"/>
</dbReference>
<dbReference type="EMBL" id="QJKJ01003603">
    <property type="protein sequence ID" value="RDX97638.1"/>
    <property type="molecule type" value="Genomic_DNA"/>
</dbReference>